<accession>A0A816HSE4</accession>
<dbReference type="Proteomes" id="UP000663828">
    <property type="component" value="Unassembled WGS sequence"/>
</dbReference>
<keyword evidence="2" id="KW-1185">Reference proteome</keyword>
<feature type="non-terminal residue" evidence="1">
    <location>
        <position position="152"/>
    </location>
</feature>
<protein>
    <submittedName>
        <fullName evidence="1">Uncharacterized protein</fullName>
    </submittedName>
</protein>
<name>A0A816HSE4_ADIRI</name>
<dbReference type="EMBL" id="CAJNOR010020421">
    <property type="protein sequence ID" value="CAF1690512.1"/>
    <property type="molecule type" value="Genomic_DNA"/>
</dbReference>
<evidence type="ECO:0000313" key="2">
    <source>
        <dbReference type="Proteomes" id="UP000663828"/>
    </source>
</evidence>
<organism evidence="1 2">
    <name type="scientific">Adineta ricciae</name>
    <name type="common">Rotifer</name>
    <dbReference type="NCBI Taxonomy" id="249248"/>
    <lineage>
        <taxon>Eukaryota</taxon>
        <taxon>Metazoa</taxon>
        <taxon>Spiralia</taxon>
        <taxon>Gnathifera</taxon>
        <taxon>Rotifera</taxon>
        <taxon>Eurotatoria</taxon>
        <taxon>Bdelloidea</taxon>
        <taxon>Adinetida</taxon>
        <taxon>Adinetidae</taxon>
        <taxon>Adineta</taxon>
    </lineage>
</organism>
<gene>
    <name evidence="1" type="ORF">XAT740_LOCUS63773</name>
</gene>
<dbReference type="AlphaFoldDB" id="A0A816HSE4"/>
<sequence length="152" mass="18220">MYAQEPPELNEFWNHENENYRIMTSSKALLITECLSKLNEENMRRMIQSTLNCNLIEVNALGIIKRWLDYRKDKHRRYFALYAALQLIQYGSDEKVLLDIIKEGFVKKKEFSWKNLLESVLNSSNVQEKCLIELLDLIPKDYSYLWIHRQET</sequence>
<reference evidence="1" key="1">
    <citation type="submission" date="2021-02" db="EMBL/GenBank/DDBJ databases">
        <authorList>
            <person name="Nowell W R."/>
        </authorList>
    </citation>
    <scope>NUCLEOTIDE SEQUENCE</scope>
</reference>
<proteinExistence type="predicted"/>
<comment type="caution">
    <text evidence="1">The sequence shown here is derived from an EMBL/GenBank/DDBJ whole genome shotgun (WGS) entry which is preliminary data.</text>
</comment>
<evidence type="ECO:0000313" key="1">
    <source>
        <dbReference type="EMBL" id="CAF1690512.1"/>
    </source>
</evidence>